<dbReference type="Proteomes" id="UP000293952">
    <property type="component" value="Unassembled WGS sequence"/>
</dbReference>
<name>A0A4Q4KLF1_9FLAO</name>
<keyword evidence="1" id="KW-0732">Signal</keyword>
<dbReference type="AlphaFoldDB" id="A0A4Q4KLF1"/>
<dbReference type="RefSeq" id="WP_130093651.1">
    <property type="nucleotide sequence ID" value="NZ_SETE01000003.1"/>
</dbReference>
<feature type="chain" id="PRO_5020386726" description="Lipoprotein" evidence="1">
    <location>
        <begin position="24"/>
        <end position="166"/>
    </location>
</feature>
<keyword evidence="3" id="KW-1185">Reference proteome</keyword>
<protein>
    <recommendedName>
        <fullName evidence="4">Lipoprotein</fullName>
    </recommendedName>
</protein>
<gene>
    <name evidence="2" type="ORF">ERX46_09650</name>
</gene>
<evidence type="ECO:0000256" key="1">
    <source>
        <dbReference type="SAM" id="SignalP"/>
    </source>
</evidence>
<evidence type="ECO:0008006" key="4">
    <source>
        <dbReference type="Google" id="ProtNLM"/>
    </source>
</evidence>
<dbReference type="EMBL" id="SETE01000003">
    <property type="protein sequence ID" value="RYM34211.1"/>
    <property type="molecule type" value="Genomic_DNA"/>
</dbReference>
<accession>A0A4Q4KLF1</accession>
<sequence length="166" mass="19195">MRLSYLFLILGLLFISACGTTHDSNISMEEEVETPEIEDVSKIVFLYFDIEKRGDKKTIITLTETQVVPGTIKENTIINAPRQTDNLIIQLLDDKKVVQEEMIIKNPLIQTIEQYGNEGEMNTQNNRLEKSQFYLRFNRKNNIKSIKILNILPSGDLELYQENITI</sequence>
<comment type="caution">
    <text evidence="2">The sequence shown here is derived from an EMBL/GenBank/DDBJ whole genome shotgun (WGS) entry which is preliminary data.</text>
</comment>
<organism evidence="2 3">
    <name type="scientific">Brumimicrobium glaciale</name>
    <dbReference type="NCBI Taxonomy" id="200475"/>
    <lineage>
        <taxon>Bacteria</taxon>
        <taxon>Pseudomonadati</taxon>
        <taxon>Bacteroidota</taxon>
        <taxon>Flavobacteriia</taxon>
        <taxon>Flavobacteriales</taxon>
        <taxon>Crocinitomicaceae</taxon>
        <taxon>Brumimicrobium</taxon>
    </lineage>
</organism>
<dbReference type="OrthoDB" id="1440356at2"/>
<proteinExistence type="predicted"/>
<evidence type="ECO:0000313" key="3">
    <source>
        <dbReference type="Proteomes" id="UP000293952"/>
    </source>
</evidence>
<evidence type="ECO:0000313" key="2">
    <source>
        <dbReference type="EMBL" id="RYM34211.1"/>
    </source>
</evidence>
<reference evidence="2 3" key="1">
    <citation type="submission" date="2019-02" db="EMBL/GenBank/DDBJ databases">
        <title>Genome sequence of the sea-ice species Brumimicrobium glaciale.</title>
        <authorList>
            <person name="Bowman J.P."/>
        </authorList>
    </citation>
    <scope>NUCLEOTIDE SEQUENCE [LARGE SCALE GENOMIC DNA]</scope>
    <source>
        <strain evidence="2 3">IC156</strain>
    </source>
</reference>
<dbReference type="PROSITE" id="PS51257">
    <property type="entry name" value="PROKAR_LIPOPROTEIN"/>
    <property type="match status" value="1"/>
</dbReference>
<feature type="signal peptide" evidence="1">
    <location>
        <begin position="1"/>
        <end position="23"/>
    </location>
</feature>